<keyword evidence="6" id="KW-1185">Reference proteome</keyword>
<dbReference type="GO" id="GO:0045892">
    <property type="term" value="P:negative regulation of DNA-templated transcription"/>
    <property type="evidence" value="ECO:0007669"/>
    <property type="project" value="UniProtKB-ARBA"/>
</dbReference>
<dbReference type="Gene3D" id="3.30.450.40">
    <property type="match status" value="1"/>
</dbReference>
<dbReference type="EMBL" id="MIEK01000078">
    <property type="protein sequence ID" value="OEH80927.1"/>
    <property type="molecule type" value="Genomic_DNA"/>
</dbReference>
<evidence type="ECO:0000256" key="3">
    <source>
        <dbReference type="ARBA" id="ARBA00023163"/>
    </source>
</evidence>
<dbReference type="PRINTS" id="PR00038">
    <property type="entry name" value="HTHLUXR"/>
</dbReference>
<dbReference type="InterPro" id="IPR029016">
    <property type="entry name" value="GAF-like_dom_sf"/>
</dbReference>
<reference evidence="5 6" key="1">
    <citation type="submission" date="2016-09" db="EMBL/GenBank/DDBJ databases">
        <authorList>
            <person name="Capua I."/>
            <person name="De Benedictis P."/>
            <person name="Joannis T."/>
            <person name="Lombin L.H."/>
            <person name="Cattoli G."/>
        </authorList>
    </citation>
    <scope>NUCLEOTIDE SEQUENCE [LARGE SCALE GENOMIC DNA]</scope>
    <source>
        <strain evidence="5 6">LMG 25899</strain>
    </source>
</reference>
<dbReference type="InterPro" id="IPR016032">
    <property type="entry name" value="Sig_transdc_resp-reg_C-effctor"/>
</dbReference>
<dbReference type="SUPFAM" id="SSF46894">
    <property type="entry name" value="C-terminal effector domain of the bipartite response regulators"/>
    <property type="match status" value="1"/>
</dbReference>
<evidence type="ECO:0000313" key="5">
    <source>
        <dbReference type="EMBL" id="OEH80927.1"/>
    </source>
</evidence>
<evidence type="ECO:0000259" key="4">
    <source>
        <dbReference type="PROSITE" id="PS50043"/>
    </source>
</evidence>
<name>A0A1E5KSS0_9ENTE</name>
<keyword evidence="2" id="KW-0238">DNA-binding</keyword>
<dbReference type="AlphaFoldDB" id="A0A1E5KSS0"/>
<feature type="domain" description="HTH luxR-type" evidence="4">
    <location>
        <begin position="188"/>
        <end position="253"/>
    </location>
</feature>
<evidence type="ECO:0000256" key="2">
    <source>
        <dbReference type="ARBA" id="ARBA00023125"/>
    </source>
</evidence>
<dbReference type="OrthoDB" id="2612750at2"/>
<dbReference type="PROSITE" id="PS50043">
    <property type="entry name" value="HTH_LUXR_2"/>
    <property type="match status" value="1"/>
</dbReference>
<keyword evidence="1" id="KW-0805">Transcription regulation</keyword>
<sequence length="260" mass="30914">MMLTHDDWVKINHVLFYVYSSEDQEQLRRTVLEKLHQLFSFDLSFFDLYNKDQSPSYFDPISLDMTKKDLDNYYSIQINCDYVAFKISHNKESLVYRDSDLMSLKVRDTSTIYNKWIKPMGVYYSCGVIFVHQQITYGSLTLFNSKKNGDFTDKELYILEKLTTHIALRFFQLFPLGNKNVSSFSFSTFRKKVHLTEREEEICRWLTTDYSIREISAFLYISENTTRRHISNIYCKAKVSSRLQLLSLITSFEEKHQILS</sequence>
<dbReference type="SMART" id="SM00421">
    <property type="entry name" value="HTH_LUXR"/>
    <property type="match status" value="1"/>
</dbReference>
<protein>
    <recommendedName>
        <fullName evidence="4">HTH luxR-type domain-containing protein</fullName>
    </recommendedName>
</protein>
<dbReference type="CDD" id="cd06170">
    <property type="entry name" value="LuxR_C_like"/>
    <property type="match status" value="1"/>
</dbReference>
<dbReference type="Proteomes" id="UP000095256">
    <property type="component" value="Unassembled WGS sequence"/>
</dbReference>
<dbReference type="STRING" id="762845.BCR26_06770"/>
<dbReference type="GO" id="GO:0003677">
    <property type="term" value="F:DNA binding"/>
    <property type="evidence" value="ECO:0007669"/>
    <property type="project" value="UniProtKB-KW"/>
</dbReference>
<comment type="caution">
    <text evidence="5">The sequence shown here is derived from an EMBL/GenBank/DDBJ whole genome shotgun (WGS) entry which is preliminary data.</text>
</comment>
<dbReference type="RefSeq" id="WP_069700214.1">
    <property type="nucleotide sequence ID" value="NZ_JAGGMA010000006.1"/>
</dbReference>
<accession>A0A1E5KSS0</accession>
<dbReference type="PANTHER" id="PTHR44688">
    <property type="entry name" value="DNA-BINDING TRANSCRIPTIONAL ACTIVATOR DEVR_DOSR"/>
    <property type="match status" value="1"/>
</dbReference>
<keyword evidence="3" id="KW-0804">Transcription</keyword>
<evidence type="ECO:0000313" key="6">
    <source>
        <dbReference type="Proteomes" id="UP000095256"/>
    </source>
</evidence>
<dbReference type="Gene3D" id="1.10.10.10">
    <property type="entry name" value="Winged helix-like DNA-binding domain superfamily/Winged helix DNA-binding domain"/>
    <property type="match status" value="1"/>
</dbReference>
<dbReference type="Pfam" id="PF00196">
    <property type="entry name" value="GerE"/>
    <property type="match status" value="1"/>
</dbReference>
<gene>
    <name evidence="5" type="ORF">BCR26_06770</name>
</gene>
<dbReference type="InterPro" id="IPR000792">
    <property type="entry name" value="Tscrpt_reg_LuxR_C"/>
</dbReference>
<dbReference type="SUPFAM" id="SSF55781">
    <property type="entry name" value="GAF domain-like"/>
    <property type="match status" value="1"/>
</dbReference>
<evidence type="ECO:0000256" key="1">
    <source>
        <dbReference type="ARBA" id="ARBA00023015"/>
    </source>
</evidence>
<organism evidence="5 6">
    <name type="scientific">Enterococcus rivorum</name>
    <dbReference type="NCBI Taxonomy" id="762845"/>
    <lineage>
        <taxon>Bacteria</taxon>
        <taxon>Bacillati</taxon>
        <taxon>Bacillota</taxon>
        <taxon>Bacilli</taxon>
        <taxon>Lactobacillales</taxon>
        <taxon>Enterococcaceae</taxon>
        <taxon>Enterococcus</taxon>
    </lineage>
</organism>
<dbReference type="InterPro" id="IPR036388">
    <property type="entry name" value="WH-like_DNA-bd_sf"/>
</dbReference>
<dbReference type="PANTHER" id="PTHR44688:SF16">
    <property type="entry name" value="DNA-BINDING TRANSCRIPTIONAL ACTIVATOR DEVR_DOSR"/>
    <property type="match status" value="1"/>
</dbReference>
<proteinExistence type="predicted"/>